<dbReference type="Proteomes" id="UP000664521">
    <property type="component" value="Unassembled WGS sequence"/>
</dbReference>
<proteinExistence type="predicted"/>
<evidence type="ECO:0000313" key="3">
    <source>
        <dbReference type="EMBL" id="CAF9926923.1"/>
    </source>
</evidence>
<feature type="domain" description="Calcineurin-like phosphoesterase" evidence="2">
    <location>
        <begin position="12"/>
        <end position="242"/>
    </location>
</feature>
<dbReference type="InterPro" id="IPR051693">
    <property type="entry name" value="UPF0046_metallophosphoest"/>
</dbReference>
<feature type="region of interest" description="Disordered" evidence="1">
    <location>
        <begin position="255"/>
        <end position="291"/>
    </location>
</feature>
<dbReference type="OrthoDB" id="630188at2759"/>
<name>A0A8H3FSB9_9LECA</name>
<dbReference type="PANTHER" id="PTHR12905">
    <property type="entry name" value="METALLOPHOSPHOESTERASE"/>
    <property type="match status" value="1"/>
</dbReference>
<dbReference type="PANTHER" id="PTHR12905:SF0">
    <property type="entry name" value="CALCINEURIN-LIKE PHOSPHOESTERASE DOMAIN-CONTAINING PROTEIN"/>
    <property type="match status" value="1"/>
</dbReference>
<keyword evidence="4" id="KW-1185">Reference proteome</keyword>
<dbReference type="EMBL" id="CAJPDS010000043">
    <property type="protein sequence ID" value="CAF9926923.1"/>
    <property type="molecule type" value="Genomic_DNA"/>
</dbReference>
<dbReference type="Pfam" id="PF00149">
    <property type="entry name" value="Metallophos"/>
    <property type="match status" value="1"/>
</dbReference>
<reference evidence="3" key="1">
    <citation type="submission" date="2021-03" db="EMBL/GenBank/DDBJ databases">
        <authorList>
            <person name="Tagirdzhanova G."/>
        </authorList>
    </citation>
    <scope>NUCLEOTIDE SEQUENCE</scope>
</reference>
<sequence length="354" mass="38484">MSNPTPSTVRTRILLLSDTHNYSPTSTSTLPPLPPADLLLHAGDLTMIGGASNYRTLIAWLSSCAAPLKIIIAGNHDIDLDPDYYRRLHGAESSAEAEREIEQARAVWKGEEARRAGVVYLEEGFAGFSLRNGARFTIYTSPHTPEFCNWAFPYPRSVDRFNPPSSSSSSSSSTSSSSSSSSSSSPKNPLPSFPNVDLVLTHGPPHSILDTTTHGDQAGCVHLRTAVQRARPRLHVFGHIHEGWGVERWRWGGAGGKGQGGGKVEPGHEGGKVEKGQEGGVEEGEANEEDRKVDVDVKVDEDTGCMILDLTPQSDGQGGLEWGKETVFVNAAVRDVRYRPVNRPWVVDLELPRR</sequence>
<protein>
    <recommendedName>
        <fullName evidence="2">Calcineurin-like phosphoesterase domain-containing protein</fullName>
    </recommendedName>
</protein>
<gene>
    <name evidence="3" type="ORF">HETSPECPRED_006455</name>
</gene>
<dbReference type="Gene3D" id="3.60.21.10">
    <property type="match status" value="1"/>
</dbReference>
<feature type="compositionally biased region" description="Basic and acidic residues" evidence="1">
    <location>
        <begin position="265"/>
        <end position="277"/>
    </location>
</feature>
<feature type="region of interest" description="Disordered" evidence="1">
    <location>
        <begin position="162"/>
        <end position="213"/>
    </location>
</feature>
<dbReference type="SUPFAM" id="SSF56300">
    <property type="entry name" value="Metallo-dependent phosphatases"/>
    <property type="match status" value="1"/>
</dbReference>
<accession>A0A8H3FSB9</accession>
<evidence type="ECO:0000313" key="4">
    <source>
        <dbReference type="Proteomes" id="UP000664521"/>
    </source>
</evidence>
<dbReference type="AlphaFoldDB" id="A0A8H3FSB9"/>
<evidence type="ECO:0000259" key="2">
    <source>
        <dbReference type="Pfam" id="PF00149"/>
    </source>
</evidence>
<feature type="compositionally biased region" description="Gly residues" evidence="1">
    <location>
        <begin position="255"/>
        <end position="264"/>
    </location>
</feature>
<dbReference type="InterPro" id="IPR029052">
    <property type="entry name" value="Metallo-depent_PP-like"/>
</dbReference>
<feature type="compositionally biased region" description="Low complexity" evidence="1">
    <location>
        <begin position="165"/>
        <end position="185"/>
    </location>
</feature>
<comment type="caution">
    <text evidence="3">The sequence shown here is derived from an EMBL/GenBank/DDBJ whole genome shotgun (WGS) entry which is preliminary data.</text>
</comment>
<organism evidence="3 4">
    <name type="scientific">Heterodermia speciosa</name>
    <dbReference type="NCBI Taxonomy" id="116794"/>
    <lineage>
        <taxon>Eukaryota</taxon>
        <taxon>Fungi</taxon>
        <taxon>Dikarya</taxon>
        <taxon>Ascomycota</taxon>
        <taxon>Pezizomycotina</taxon>
        <taxon>Lecanoromycetes</taxon>
        <taxon>OSLEUM clade</taxon>
        <taxon>Lecanoromycetidae</taxon>
        <taxon>Caliciales</taxon>
        <taxon>Physciaceae</taxon>
        <taxon>Heterodermia</taxon>
    </lineage>
</organism>
<evidence type="ECO:0000256" key="1">
    <source>
        <dbReference type="SAM" id="MobiDB-lite"/>
    </source>
</evidence>
<dbReference type="GO" id="GO:0016787">
    <property type="term" value="F:hydrolase activity"/>
    <property type="evidence" value="ECO:0007669"/>
    <property type="project" value="InterPro"/>
</dbReference>
<dbReference type="InterPro" id="IPR004843">
    <property type="entry name" value="Calcineurin-like_PHP"/>
</dbReference>